<proteinExistence type="predicted"/>
<dbReference type="EMBL" id="CM044703">
    <property type="protein sequence ID" value="KAI5671909.1"/>
    <property type="molecule type" value="Genomic_DNA"/>
</dbReference>
<keyword evidence="2" id="KW-1185">Reference proteome</keyword>
<sequence length="223" mass="24996">MVKPMRSLSTGSVDTTPMDVTPTVDVLAESTLPQTAQAPIEELPATPKVHDSTGVDTHLGSSKKPRKLKDDFGPTLDEYATSNRFDDSCTSFLEQSLIDHILFEFLVNSKLLNSTKFATRYNKSLVRELYANMDESIVNVESSFNGVVFVRDEIVDFNVEELYVFLEIPTHSDVNGTGLKDDIDLDMVIVELAGPVNMEQVMYYNCNLRLLLLKPHRSDFVIV</sequence>
<organism evidence="1 2">
    <name type="scientific">Catharanthus roseus</name>
    <name type="common">Madagascar periwinkle</name>
    <name type="synonym">Vinca rosea</name>
    <dbReference type="NCBI Taxonomy" id="4058"/>
    <lineage>
        <taxon>Eukaryota</taxon>
        <taxon>Viridiplantae</taxon>
        <taxon>Streptophyta</taxon>
        <taxon>Embryophyta</taxon>
        <taxon>Tracheophyta</taxon>
        <taxon>Spermatophyta</taxon>
        <taxon>Magnoliopsida</taxon>
        <taxon>eudicotyledons</taxon>
        <taxon>Gunneridae</taxon>
        <taxon>Pentapetalae</taxon>
        <taxon>asterids</taxon>
        <taxon>lamiids</taxon>
        <taxon>Gentianales</taxon>
        <taxon>Apocynaceae</taxon>
        <taxon>Rauvolfioideae</taxon>
        <taxon>Vinceae</taxon>
        <taxon>Catharanthinae</taxon>
        <taxon>Catharanthus</taxon>
    </lineage>
</organism>
<evidence type="ECO:0000313" key="2">
    <source>
        <dbReference type="Proteomes" id="UP001060085"/>
    </source>
</evidence>
<dbReference type="Proteomes" id="UP001060085">
    <property type="component" value="Linkage Group LG03"/>
</dbReference>
<evidence type="ECO:0000313" key="1">
    <source>
        <dbReference type="EMBL" id="KAI5671909.1"/>
    </source>
</evidence>
<accession>A0ACC0BGZ0</accession>
<reference evidence="2" key="1">
    <citation type="journal article" date="2023" name="Nat. Plants">
        <title>Single-cell RNA sequencing provides a high-resolution roadmap for understanding the multicellular compartmentation of specialized metabolism.</title>
        <authorList>
            <person name="Sun S."/>
            <person name="Shen X."/>
            <person name="Li Y."/>
            <person name="Li Y."/>
            <person name="Wang S."/>
            <person name="Li R."/>
            <person name="Zhang H."/>
            <person name="Shen G."/>
            <person name="Guo B."/>
            <person name="Wei J."/>
            <person name="Xu J."/>
            <person name="St-Pierre B."/>
            <person name="Chen S."/>
            <person name="Sun C."/>
        </authorList>
    </citation>
    <scope>NUCLEOTIDE SEQUENCE [LARGE SCALE GENOMIC DNA]</scope>
</reference>
<name>A0ACC0BGZ0_CATRO</name>
<comment type="caution">
    <text evidence="1">The sequence shown here is derived from an EMBL/GenBank/DDBJ whole genome shotgun (WGS) entry which is preliminary data.</text>
</comment>
<gene>
    <name evidence="1" type="ORF">M9H77_12273</name>
</gene>
<protein>
    <submittedName>
        <fullName evidence="1">Uncharacterized protein</fullName>
    </submittedName>
</protein>